<dbReference type="EMBL" id="MU151296">
    <property type="protein sequence ID" value="KAF9445525.1"/>
    <property type="molecule type" value="Genomic_DNA"/>
</dbReference>
<evidence type="ECO:0000313" key="1">
    <source>
        <dbReference type="EMBL" id="KAF9445525.1"/>
    </source>
</evidence>
<accession>A0A9P6C1D6</accession>
<keyword evidence="2" id="KW-1185">Reference proteome</keyword>
<dbReference type="InterPro" id="IPR032675">
    <property type="entry name" value="LRR_dom_sf"/>
</dbReference>
<protein>
    <recommendedName>
        <fullName evidence="3">F-box domain-containing protein</fullName>
    </recommendedName>
</protein>
<dbReference type="Gene3D" id="3.80.10.10">
    <property type="entry name" value="Ribonuclease Inhibitor"/>
    <property type="match status" value="1"/>
</dbReference>
<proteinExistence type="predicted"/>
<reference evidence="1" key="1">
    <citation type="submission" date="2020-11" db="EMBL/GenBank/DDBJ databases">
        <authorList>
            <consortium name="DOE Joint Genome Institute"/>
            <person name="Ahrendt S."/>
            <person name="Riley R."/>
            <person name="Andreopoulos W."/>
            <person name="Labutti K."/>
            <person name="Pangilinan J."/>
            <person name="Ruiz-Duenas F.J."/>
            <person name="Barrasa J.M."/>
            <person name="Sanchez-Garcia M."/>
            <person name="Camarero S."/>
            <person name="Miyauchi S."/>
            <person name="Serrano A."/>
            <person name="Linde D."/>
            <person name="Babiker R."/>
            <person name="Drula E."/>
            <person name="Ayuso-Fernandez I."/>
            <person name="Pacheco R."/>
            <person name="Padilla G."/>
            <person name="Ferreira P."/>
            <person name="Barriuso J."/>
            <person name="Kellner H."/>
            <person name="Castanera R."/>
            <person name="Alfaro M."/>
            <person name="Ramirez L."/>
            <person name="Pisabarro A.G."/>
            <person name="Kuo A."/>
            <person name="Tritt A."/>
            <person name="Lipzen A."/>
            <person name="He G."/>
            <person name="Yan M."/>
            <person name="Ng V."/>
            <person name="Cullen D."/>
            <person name="Martin F."/>
            <person name="Rosso M.-N."/>
            <person name="Henrissat B."/>
            <person name="Hibbett D."/>
            <person name="Martinez A.T."/>
            <person name="Grigoriev I.V."/>
        </authorList>
    </citation>
    <scope>NUCLEOTIDE SEQUENCE</scope>
    <source>
        <strain evidence="1">MF-IS2</strain>
    </source>
</reference>
<evidence type="ECO:0000313" key="2">
    <source>
        <dbReference type="Proteomes" id="UP000807342"/>
    </source>
</evidence>
<evidence type="ECO:0008006" key="3">
    <source>
        <dbReference type="Google" id="ProtNLM"/>
    </source>
</evidence>
<dbReference type="AlphaFoldDB" id="A0A9P6C1D6"/>
<gene>
    <name evidence="1" type="ORF">P691DRAFT_264583</name>
</gene>
<comment type="caution">
    <text evidence="1">The sequence shown here is derived from an EMBL/GenBank/DDBJ whole genome shotgun (WGS) entry which is preliminary data.</text>
</comment>
<name>A0A9P6C1D6_9AGAR</name>
<dbReference type="SUPFAM" id="SSF52047">
    <property type="entry name" value="RNI-like"/>
    <property type="match status" value="1"/>
</dbReference>
<dbReference type="OrthoDB" id="3543113at2759"/>
<sequence length="565" mass="64735">MTTNQSQDLGAMQQCLAIPEIFDLICRQVRLKGLKIQENTTALAALARTCRAWSDIALDNLWYTIFGISSLVRCMPQDLWCLERGVLTFRRPLMTSDIHVLRKYASRVRVLDHREYPGSFVWAHASIYQMLHFSSNDCLLPRLEELRWAPKSGAGTFHFIHLCLSPRLKVLDLTFDPNHTEHLGLLDIIPTIFCPHISKLSIYNFPPVLAELVPSAPPAWSPLTSLCMGDVTLKDLVYIAKLPALEHLTFDELSSLWTPQSSEAATGTQLLESLHAIERPFSTLKILTMKVYMPVKAVTKLFELFQDTKLAQLDVDLRYLIDTANGLSGLIETVTRNCHVDSLKNFKLSYLISNNLTFSTVFRPLLKFHTLERVDIQGFFAMILTNEEAVKIASSLPKIRFLSLPSRAQSFGLIPRDSNRPLPTLLALLAFAKCTELQYLSLEIDASDEVARHVLWKKLDKERIRNYSLRTLSVGWSPISHKEFVASFLSDVFPNLEDVDSSLVMGRDDERRHHRWQYIGRILLPMFGWMREREYKRMGVRVTRHSPWQGSARWYGNTVEDEDDD</sequence>
<dbReference type="Proteomes" id="UP000807342">
    <property type="component" value="Unassembled WGS sequence"/>
</dbReference>
<organism evidence="1 2">
    <name type="scientific">Macrolepiota fuliginosa MF-IS2</name>
    <dbReference type="NCBI Taxonomy" id="1400762"/>
    <lineage>
        <taxon>Eukaryota</taxon>
        <taxon>Fungi</taxon>
        <taxon>Dikarya</taxon>
        <taxon>Basidiomycota</taxon>
        <taxon>Agaricomycotina</taxon>
        <taxon>Agaricomycetes</taxon>
        <taxon>Agaricomycetidae</taxon>
        <taxon>Agaricales</taxon>
        <taxon>Agaricineae</taxon>
        <taxon>Agaricaceae</taxon>
        <taxon>Macrolepiota</taxon>
    </lineage>
</organism>